<feature type="compositionally biased region" description="Low complexity" evidence="6">
    <location>
        <begin position="87"/>
        <end position="97"/>
    </location>
</feature>
<dbReference type="GO" id="GO:0051015">
    <property type="term" value="F:actin filament binding"/>
    <property type="evidence" value="ECO:0007669"/>
    <property type="project" value="InterPro"/>
</dbReference>
<dbReference type="Gene3D" id="6.10.250.3120">
    <property type="match status" value="1"/>
</dbReference>
<evidence type="ECO:0000256" key="3">
    <source>
        <dbReference type="ARBA" id="ARBA00022490"/>
    </source>
</evidence>
<evidence type="ECO:0000313" key="8">
    <source>
        <dbReference type="EMBL" id="KAJ8402128.1"/>
    </source>
</evidence>
<feature type="compositionally biased region" description="Polar residues" evidence="6">
    <location>
        <begin position="27"/>
        <end position="38"/>
    </location>
</feature>
<dbReference type="GO" id="GO:0043296">
    <property type="term" value="C:apical junction complex"/>
    <property type="evidence" value="ECO:0007669"/>
    <property type="project" value="TreeGrafter"/>
</dbReference>
<keyword evidence="9" id="KW-1185">Reference proteome</keyword>
<dbReference type="PANTHER" id="PTHR15012:SF33">
    <property type="entry name" value="PROTEIN SHROOM3"/>
    <property type="match status" value="1"/>
</dbReference>
<feature type="region of interest" description="Disordered" evidence="6">
    <location>
        <begin position="147"/>
        <end position="288"/>
    </location>
</feature>
<feature type="coiled-coil region" evidence="5">
    <location>
        <begin position="448"/>
        <end position="475"/>
    </location>
</feature>
<feature type="compositionally biased region" description="Pro residues" evidence="6">
    <location>
        <begin position="103"/>
        <end position="115"/>
    </location>
</feature>
<evidence type="ECO:0000313" key="9">
    <source>
        <dbReference type="Proteomes" id="UP001221898"/>
    </source>
</evidence>
<accession>A0AAD7SGM6</accession>
<organism evidence="8 9">
    <name type="scientific">Aldrovandia affinis</name>
    <dbReference type="NCBI Taxonomy" id="143900"/>
    <lineage>
        <taxon>Eukaryota</taxon>
        <taxon>Metazoa</taxon>
        <taxon>Chordata</taxon>
        <taxon>Craniata</taxon>
        <taxon>Vertebrata</taxon>
        <taxon>Euteleostomi</taxon>
        <taxon>Actinopterygii</taxon>
        <taxon>Neopterygii</taxon>
        <taxon>Teleostei</taxon>
        <taxon>Notacanthiformes</taxon>
        <taxon>Halosauridae</taxon>
        <taxon>Aldrovandia</taxon>
    </lineage>
</organism>
<evidence type="ECO:0000259" key="7">
    <source>
        <dbReference type="PROSITE" id="PS51307"/>
    </source>
</evidence>
<evidence type="ECO:0000256" key="5">
    <source>
        <dbReference type="SAM" id="Coils"/>
    </source>
</evidence>
<dbReference type="PROSITE" id="PS51307">
    <property type="entry name" value="ASD2"/>
    <property type="match status" value="1"/>
</dbReference>
<proteinExistence type="inferred from homology"/>
<comment type="subcellular location">
    <subcellularLocation>
        <location evidence="1">Cytoplasm</location>
        <location evidence="1">Cytoskeleton</location>
    </subcellularLocation>
</comment>
<dbReference type="GO" id="GO:0016324">
    <property type="term" value="C:apical plasma membrane"/>
    <property type="evidence" value="ECO:0007669"/>
    <property type="project" value="TreeGrafter"/>
</dbReference>
<dbReference type="GO" id="GO:0007015">
    <property type="term" value="P:actin filament organization"/>
    <property type="evidence" value="ECO:0007669"/>
    <property type="project" value="TreeGrafter"/>
</dbReference>
<keyword evidence="3" id="KW-0963">Cytoplasm</keyword>
<dbReference type="AlphaFoldDB" id="A0AAD7SGM6"/>
<feature type="compositionally biased region" description="Low complexity" evidence="6">
    <location>
        <begin position="238"/>
        <end position="252"/>
    </location>
</feature>
<feature type="domain" description="ASD2" evidence="7">
    <location>
        <begin position="274"/>
        <end position="560"/>
    </location>
</feature>
<dbReference type="Pfam" id="PF08687">
    <property type="entry name" value="ASD2"/>
    <property type="match status" value="1"/>
</dbReference>
<sequence>MSGLAASVGLPCPLSPPASGAHPDWQASDTLSQASLDTLTHDVFPSPGAETQQGPPGVTRQSSADSSASEETLKDFPREGPGPQVAPAPRAAPSLPSTEGERTPPPFQQDPPPAVPHDRPPPRESPAYPPAQTLPFLRIAESSIHFTSSQPIVQDDDEVFLQEPALPPPPPPSPPPPAPPVWQVDNTEDFPPPPPPPPLLPPMAEEEEYMMRHQSPRLEQLQSAGGPDETAVGRETVPWLPSLSPLPVTSDLPPRPIAPSPRADAVSLSPASISEVEEAQGASACEARESLELEYPLLSRRERDKSLTPVLDTWVVKKTMELMEHLFPATALPRQRRRSGRLEDRRQDRGSAAEETPMQSEAGEQAEMETDLDEVEVDLSQKKAELAKALSQSVAVLRGEREGLAEERSRLGELGARVEALVQELCKANECDKYRMFVGDQEKMVNLLLSLCGQLARVENALKALEGEDTEESAEERESLQKRRRKLCGQHEDARELKENLDRRERVVLDILGGYLSAPQLREYRHFVHVKPALMIRQRHLDELIRLGEEQLHRLGEDLTPENSAPAPCSSSPPTRSTTVTSL</sequence>
<feature type="compositionally biased region" description="Pro residues" evidence="6">
    <location>
        <begin position="165"/>
        <end position="180"/>
    </location>
</feature>
<keyword evidence="4" id="KW-0206">Cytoskeleton</keyword>
<dbReference type="EMBL" id="JAINUG010000066">
    <property type="protein sequence ID" value="KAJ8402128.1"/>
    <property type="molecule type" value="Genomic_DNA"/>
</dbReference>
<dbReference type="PANTHER" id="PTHR15012">
    <property type="entry name" value="APICAL PROTEIN/SHROOM-RELATED"/>
    <property type="match status" value="1"/>
</dbReference>
<comment type="similarity">
    <text evidence="2">Belongs to the shroom family.</text>
</comment>
<evidence type="ECO:0000256" key="2">
    <source>
        <dbReference type="ARBA" id="ARBA00006469"/>
    </source>
</evidence>
<feature type="region of interest" description="Disordered" evidence="6">
    <location>
        <begin position="333"/>
        <end position="369"/>
    </location>
</feature>
<feature type="compositionally biased region" description="Polar residues" evidence="6">
    <location>
        <begin position="49"/>
        <end position="70"/>
    </location>
</feature>
<feature type="compositionally biased region" description="Pro residues" evidence="6">
    <location>
        <begin position="190"/>
        <end position="201"/>
    </location>
</feature>
<dbReference type="InterPro" id="IPR014799">
    <property type="entry name" value="ASD2_dom"/>
</dbReference>
<gene>
    <name evidence="8" type="ORF">AAFF_G00373630</name>
</gene>
<protein>
    <recommendedName>
        <fullName evidence="7">ASD2 domain-containing protein</fullName>
    </recommendedName>
</protein>
<dbReference type="PRINTS" id="PR01217">
    <property type="entry name" value="PRICHEXTENSN"/>
</dbReference>
<feature type="region of interest" description="Disordered" evidence="6">
    <location>
        <begin position="1"/>
        <end position="134"/>
    </location>
</feature>
<feature type="region of interest" description="Disordered" evidence="6">
    <location>
        <begin position="558"/>
        <end position="583"/>
    </location>
</feature>
<reference evidence="8" key="1">
    <citation type="journal article" date="2023" name="Science">
        <title>Genome structures resolve the early diversification of teleost fishes.</title>
        <authorList>
            <person name="Parey E."/>
            <person name="Louis A."/>
            <person name="Montfort J."/>
            <person name="Bouchez O."/>
            <person name="Roques C."/>
            <person name="Iampietro C."/>
            <person name="Lluch J."/>
            <person name="Castinel A."/>
            <person name="Donnadieu C."/>
            <person name="Desvignes T."/>
            <person name="Floi Bucao C."/>
            <person name="Jouanno E."/>
            <person name="Wen M."/>
            <person name="Mejri S."/>
            <person name="Dirks R."/>
            <person name="Jansen H."/>
            <person name="Henkel C."/>
            <person name="Chen W.J."/>
            <person name="Zahm M."/>
            <person name="Cabau C."/>
            <person name="Klopp C."/>
            <person name="Thompson A.W."/>
            <person name="Robinson-Rechavi M."/>
            <person name="Braasch I."/>
            <person name="Lecointre G."/>
            <person name="Bobe J."/>
            <person name="Postlethwait J.H."/>
            <person name="Berthelot C."/>
            <person name="Roest Crollius H."/>
            <person name="Guiguen Y."/>
        </authorList>
    </citation>
    <scope>NUCLEOTIDE SEQUENCE</scope>
    <source>
        <strain evidence="8">NC1722</strain>
    </source>
</reference>
<dbReference type="GO" id="GO:0030864">
    <property type="term" value="C:cortical actin cytoskeleton"/>
    <property type="evidence" value="ECO:0007669"/>
    <property type="project" value="TreeGrafter"/>
</dbReference>
<evidence type="ECO:0000256" key="4">
    <source>
        <dbReference type="ARBA" id="ARBA00023212"/>
    </source>
</evidence>
<dbReference type="GO" id="GO:0005912">
    <property type="term" value="C:adherens junction"/>
    <property type="evidence" value="ECO:0007669"/>
    <property type="project" value="TreeGrafter"/>
</dbReference>
<feature type="compositionally biased region" description="Low complexity" evidence="6">
    <location>
        <begin position="564"/>
        <end position="583"/>
    </location>
</feature>
<dbReference type="Proteomes" id="UP001221898">
    <property type="component" value="Unassembled WGS sequence"/>
</dbReference>
<name>A0AAD7SGM6_9TELE</name>
<comment type="caution">
    <text evidence="8">The sequence shown here is derived from an EMBL/GenBank/DDBJ whole genome shotgun (WGS) entry which is preliminary data.</text>
</comment>
<feature type="compositionally biased region" description="Basic and acidic residues" evidence="6">
    <location>
        <begin position="340"/>
        <end position="352"/>
    </location>
</feature>
<evidence type="ECO:0000256" key="1">
    <source>
        <dbReference type="ARBA" id="ARBA00004245"/>
    </source>
</evidence>
<dbReference type="InterPro" id="IPR027685">
    <property type="entry name" value="Shroom_fam"/>
</dbReference>
<evidence type="ECO:0000256" key="6">
    <source>
        <dbReference type="SAM" id="MobiDB-lite"/>
    </source>
</evidence>
<keyword evidence="5" id="KW-0175">Coiled coil</keyword>